<dbReference type="RefSeq" id="WP_055259427.1">
    <property type="nucleotide sequence ID" value="NZ_CYXT01000021.1"/>
</dbReference>
<dbReference type="AlphaFoldDB" id="A0A173U350"/>
<dbReference type="SUPFAM" id="SSF52402">
    <property type="entry name" value="Adenine nucleotide alpha hydrolases-like"/>
    <property type="match status" value="1"/>
</dbReference>
<dbReference type="NCBIfam" id="NF041925">
    <property type="entry name" value="QatC"/>
    <property type="match status" value="1"/>
</dbReference>
<accession>A0A173U350</accession>
<dbReference type="InterPro" id="IPR014729">
    <property type="entry name" value="Rossmann-like_a/b/a_fold"/>
</dbReference>
<evidence type="ECO:0000313" key="1">
    <source>
        <dbReference type="EMBL" id="CUN09351.1"/>
    </source>
</evidence>
<protein>
    <recommendedName>
        <fullName evidence="3">7-cyano-7-deazaguanine synthase</fullName>
    </recommendedName>
</protein>
<organism evidence="1 2">
    <name type="scientific">Anaerostipes hadrus</name>
    <dbReference type="NCBI Taxonomy" id="649756"/>
    <lineage>
        <taxon>Bacteria</taxon>
        <taxon>Bacillati</taxon>
        <taxon>Bacillota</taxon>
        <taxon>Clostridia</taxon>
        <taxon>Lachnospirales</taxon>
        <taxon>Lachnospiraceae</taxon>
        <taxon>Anaerostipes</taxon>
    </lineage>
</organism>
<dbReference type="Proteomes" id="UP000095598">
    <property type="component" value="Unassembled WGS sequence"/>
</dbReference>
<dbReference type="Gene3D" id="3.40.50.620">
    <property type="entry name" value="HUPs"/>
    <property type="match status" value="1"/>
</dbReference>
<proteinExistence type="predicted"/>
<sequence>MRFWIDKEQEKKPNNEWKDAYVFSINRKKYSTIFTNITDSWYRMDQMQIPAIYEDLFIIGLSIFALDKRISRRRFKDCWTRDINVSIPVLEYDEWKDTGLQWEKMLRFLTGDHWHIVFRKSEVIYSYREHANRIHLNVQACDCVCLFSGGLDSFCGAIRLLEDGASPCLVGHNEYPKLAKRQKLFASTFQEFYPEQSVKFISFTANSRAPISEKEGGLKGSENTSRGRSLLFLCAALSIAGILGRNVPVYIPENGFIGLNIPLTGGRKGTCSTRTTHPYFLRQFNDILKQVGIQNTIINFFAYNTKREIVQQVKDNDAFKSCYADTISCSHPCLARYNKNGSKEYPINCGYCYPCLIRKSSLLDIDEIKKYSYKGEAYEFLMAYEESEKSADLRAVLGSIYRCKHSSDKELKRHIRCIGELTEEEVGKFLALYKKSIDDLVQLFSGDQRMKEYLGL</sequence>
<dbReference type="InterPro" id="IPR049676">
    <property type="entry name" value="QatC"/>
</dbReference>
<evidence type="ECO:0008006" key="3">
    <source>
        <dbReference type="Google" id="ProtNLM"/>
    </source>
</evidence>
<gene>
    <name evidence="1" type="ORF">ERS852425_02584</name>
</gene>
<evidence type="ECO:0000313" key="2">
    <source>
        <dbReference type="Proteomes" id="UP000095598"/>
    </source>
</evidence>
<name>A0A173U350_ANAHA</name>
<reference evidence="1 2" key="1">
    <citation type="submission" date="2015-09" db="EMBL/GenBank/DDBJ databases">
        <authorList>
            <consortium name="Pathogen Informatics"/>
        </authorList>
    </citation>
    <scope>NUCLEOTIDE SEQUENCE [LARGE SCALE GENOMIC DNA]</scope>
    <source>
        <strain evidence="1 2">2789STDY5608868</strain>
    </source>
</reference>
<dbReference type="EMBL" id="CYXT01000021">
    <property type="protein sequence ID" value="CUN09351.1"/>
    <property type="molecule type" value="Genomic_DNA"/>
</dbReference>